<feature type="domain" description="RCK C-terminal" evidence="8">
    <location>
        <begin position="140"/>
        <end position="221"/>
    </location>
</feature>
<dbReference type="Gene3D" id="3.40.50.720">
    <property type="entry name" value="NAD(P)-binding Rossmann-like Domain"/>
    <property type="match status" value="2"/>
</dbReference>
<accession>A0ABZ2Y7C6</accession>
<dbReference type="InterPro" id="IPR003148">
    <property type="entry name" value="RCK_N"/>
</dbReference>
<dbReference type="Pfam" id="PF02080">
    <property type="entry name" value="TrkA_C"/>
    <property type="match status" value="2"/>
</dbReference>
<keyword evidence="6" id="KW-0406">Ion transport</keyword>
<organism evidence="9 10">
    <name type="scientific">Defluviitalea saccharophila</name>
    <dbReference type="NCBI Taxonomy" id="879970"/>
    <lineage>
        <taxon>Bacteria</taxon>
        <taxon>Bacillati</taxon>
        <taxon>Bacillota</taxon>
        <taxon>Clostridia</taxon>
        <taxon>Lachnospirales</taxon>
        <taxon>Defluviitaleaceae</taxon>
        <taxon>Defluviitalea</taxon>
    </lineage>
</organism>
<evidence type="ECO:0000259" key="8">
    <source>
        <dbReference type="PROSITE" id="PS51202"/>
    </source>
</evidence>
<dbReference type="InterPro" id="IPR050721">
    <property type="entry name" value="Trk_Ktr_HKT_K-transport"/>
</dbReference>
<feature type="domain" description="RCK C-terminal" evidence="8">
    <location>
        <begin position="365"/>
        <end position="446"/>
    </location>
</feature>
<protein>
    <recommendedName>
        <fullName evidence="1">Trk system potassium uptake protein TrkA</fullName>
    </recommendedName>
</protein>
<dbReference type="InterPro" id="IPR006037">
    <property type="entry name" value="RCK_C"/>
</dbReference>
<evidence type="ECO:0000256" key="2">
    <source>
        <dbReference type="ARBA" id="ARBA00022448"/>
    </source>
</evidence>
<dbReference type="PANTHER" id="PTHR43833:SF5">
    <property type="entry name" value="TRK SYSTEM POTASSIUM UPTAKE PROTEIN TRKA"/>
    <property type="match status" value="1"/>
</dbReference>
<evidence type="ECO:0000313" key="9">
    <source>
        <dbReference type="EMBL" id="WZL71262.1"/>
    </source>
</evidence>
<dbReference type="NCBIfam" id="NF007034">
    <property type="entry name" value="PRK09496.2-1"/>
    <property type="match status" value="1"/>
</dbReference>
<keyword evidence="5" id="KW-0520">NAD</keyword>
<evidence type="ECO:0000256" key="5">
    <source>
        <dbReference type="ARBA" id="ARBA00023027"/>
    </source>
</evidence>
<keyword evidence="10" id="KW-1185">Reference proteome</keyword>
<dbReference type="SUPFAM" id="SSF51735">
    <property type="entry name" value="NAD(P)-binding Rossmann-fold domains"/>
    <property type="match status" value="2"/>
</dbReference>
<evidence type="ECO:0000259" key="7">
    <source>
        <dbReference type="PROSITE" id="PS51201"/>
    </source>
</evidence>
<dbReference type="RefSeq" id="WP_341878225.1">
    <property type="nucleotide sequence ID" value="NZ_CP121687.1"/>
</dbReference>
<dbReference type="PROSITE" id="PS51201">
    <property type="entry name" value="RCK_N"/>
    <property type="match status" value="2"/>
</dbReference>
<dbReference type="PRINTS" id="PR00335">
    <property type="entry name" value="KUPTAKETRKA"/>
</dbReference>
<dbReference type="Proteomes" id="UP001486565">
    <property type="component" value="Chromosome"/>
</dbReference>
<evidence type="ECO:0000256" key="6">
    <source>
        <dbReference type="ARBA" id="ARBA00023065"/>
    </source>
</evidence>
<dbReference type="PROSITE" id="PS51202">
    <property type="entry name" value="RCK_C"/>
    <property type="match status" value="2"/>
</dbReference>
<dbReference type="PANTHER" id="PTHR43833">
    <property type="entry name" value="POTASSIUM CHANNEL PROTEIN 2-RELATED-RELATED"/>
    <property type="match status" value="1"/>
</dbReference>
<gene>
    <name evidence="9" type="primary">trkA</name>
    <name evidence="9" type="ORF">QBE51_07065</name>
</gene>
<dbReference type="NCBIfam" id="NF007041">
    <property type="entry name" value="PRK09496.3-4"/>
    <property type="match status" value="1"/>
</dbReference>
<keyword evidence="3" id="KW-0633">Potassium transport</keyword>
<dbReference type="EMBL" id="CP121687">
    <property type="protein sequence ID" value="WZL71262.1"/>
    <property type="molecule type" value="Genomic_DNA"/>
</dbReference>
<dbReference type="Gene3D" id="3.30.70.1450">
    <property type="entry name" value="Regulator of K+ conductance, C-terminal domain"/>
    <property type="match status" value="2"/>
</dbReference>
<sequence>MKVIIVGIGKLGYRLAESLINSDIDVTLIDQNSKVLERINDYLDVLTVTANGIEIEVLKELNIKSYDFLIATTYSDETNAIICSLAKKLGCKKTIARIRNPEYTKQLDFIKTEMGIDHIINPELATSNEIARYLLKSYNFYSEDFAKGKVSILDFNIKNMPTFVGKNIIELDDMEDLLIAAITRNDEIIIPHGYTELIENDIIHVIGSTEKVTKFGEKFNFHGDRGKIRRVMILGGGNIAYYLAQKLKSFNTKVSIIEQDRDRCRYLSERLSDALIIRGDGTDINLLEEEGLESMDAFIGATGFDEQNLLMTLIANQAGVHKTIAKISRPNYVKIIDNLGIDVALNPTNIAVSSILKFIRGGKVVSVSLLLGGQAEVTEIIAIKDSRIIGKPIAELGLPKGIIIGAIVHQGKVIIPNGNTIIEPDDRLIIFCLSSNVPDLELFTKPVKGGLFK</sequence>
<dbReference type="InterPro" id="IPR036291">
    <property type="entry name" value="NAD(P)-bd_dom_sf"/>
</dbReference>
<proteinExistence type="predicted"/>
<evidence type="ECO:0000256" key="3">
    <source>
        <dbReference type="ARBA" id="ARBA00022538"/>
    </source>
</evidence>
<feature type="domain" description="RCK N-terminal" evidence="7">
    <location>
        <begin position="1"/>
        <end position="120"/>
    </location>
</feature>
<evidence type="ECO:0000313" key="10">
    <source>
        <dbReference type="Proteomes" id="UP001486565"/>
    </source>
</evidence>
<dbReference type="NCBIfam" id="NF007032">
    <property type="entry name" value="PRK09496.1-4"/>
    <property type="match status" value="1"/>
</dbReference>
<dbReference type="InterPro" id="IPR006036">
    <property type="entry name" value="K_uptake_TrkA"/>
</dbReference>
<reference evidence="9 10" key="1">
    <citation type="submission" date="2023-03" db="EMBL/GenBank/DDBJ databases">
        <title>Novel Species.</title>
        <authorList>
            <person name="Ma S."/>
        </authorList>
    </citation>
    <scope>NUCLEOTIDE SEQUENCE [LARGE SCALE GENOMIC DNA]</scope>
    <source>
        <strain evidence="9 10">LIND6LT2</strain>
    </source>
</reference>
<evidence type="ECO:0000256" key="1">
    <source>
        <dbReference type="ARBA" id="ARBA00017378"/>
    </source>
</evidence>
<name>A0ABZ2Y7C6_9FIRM</name>
<dbReference type="NCBIfam" id="NF007031">
    <property type="entry name" value="PRK09496.1-2"/>
    <property type="match status" value="1"/>
</dbReference>
<keyword evidence="2" id="KW-0813">Transport</keyword>
<dbReference type="SUPFAM" id="SSF116726">
    <property type="entry name" value="TrkA C-terminal domain-like"/>
    <property type="match status" value="2"/>
</dbReference>
<dbReference type="NCBIfam" id="NF007033">
    <property type="entry name" value="PRK09496.1-5"/>
    <property type="match status" value="1"/>
</dbReference>
<dbReference type="InterPro" id="IPR036721">
    <property type="entry name" value="RCK_C_sf"/>
</dbReference>
<dbReference type="Pfam" id="PF02254">
    <property type="entry name" value="TrkA_N"/>
    <property type="match status" value="2"/>
</dbReference>
<feature type="domain" description="RCK N-terminal" evidence="7">
    <location>
        <begin position="228"/>
        <end position="345"/>
    </location>
</feature>
<keyword evidence="4" id="KW-0630">Potassium</keyword>
<evidence type="ECO:0000256" key="4">
    <source>
        <dbReference type="ARBA" id="ARBA00022958"/>
    </source>
</evidence>
<dbReference type="NCBIfam" id="NF007039">
    <property type="entry name" value="PRK09496.3-2"/>
    <property type="match status" value="1"/>
</dbReference>